<organism evidence="6">
    <name type="scientific">Anthurium amnicola</name>
    <dbReference type="NCBI Taxonomy" id="1678845"/>
    <lineage>
        <taxon>Eukaryota</taxon>
        <taxon>Viridiplantae</taxon>
        <taxon>Streptophyta</taxon>
        <taxon>Embryophyta</taxon>
        <taxon>Tracheophyta</taxon>
        <taxon>Spermatophyta</taxon>
        <taxon>Magnoliopsida</taxon>
        <taxon>Liliopsida</taxon>
        <taxon>Araceae</taxon>
        <taxon>Pothoideae</taxon>
        <taxon>Potheae</taxon>
        <taxon>Anthurium</taxon>
    </lineage>
</organism>
<protein>
    <submittedName>
        <fullName evidence="6">4-coumarate--CoA ligase-like 10</fullName>
    </submittedName>
</protein>
<keyword evidence="4" id="KW-0812">Transmembrane</keyword>
<feature type="domain" description="AMP-dependent synthetase/ligase" evidence="5">
    <location>
        <begin position="63"/>
        <end position="207"/>
    </location>
</feature>
<proteinExistence type="inferred from homology"/>
<dbReference type="InterPro" id="IPR000873">
    <property type="entry name" value="AMP-dep_synth/lig_dom"/>
</dbReference>
<comment type="similarity">
    <text evidence="1">Belongs to the ATP-dependent AMP-binding enzyme family.</text>
</comment>
<evidence type="ECO:0000256" key="4">
    <source>
        <dbReference type="SAM" id="Phobius"/>
    </source>
</evidence>
<reference evidence="6" key="1">
    <citation type="submission" date="2015-07" db="EMBL/GenBank/DDBJ databases">
        <title>Transcriptome Assembly of Anthurium amnicola.</title>
        <authorList>
            <person name="Suzuki J."/>
        </authorList>
    </citation>
    <scope>NUCLEOTIDE SEQUENCE</scope>
</reference>
<feature type="region of interest" description="Disordered" evidence="3">
    <location>
        <begin position="418"/>
        <end position="437"/>
    </location>
</feature>
<evidence type="ECO:0000313" key="6">
    <source>
        <dbReference type="EMBL" id="JAT51791.1"/>
    </source>
</evidence>
<dbReference type="GO" id="GO:0006631">
    <property type="term" value="P:fatty acid metabolic process"/>
    <property type="evidence" value="ECO:0007669"/>
    <property type="project" value="TreeGrafter"/>
</dbReference>
<dbReference type="AlphaFoldDB" id="A0A1D1YAW9"/>
<evidence type="ECO:0000256" key="2">
    <source>
        <dbReference type="ARBA" id="ARBA00022598"/>
    </source>
</evidence>
<dbReference type="GO" id="GO:0031956">
    <property type="term" value="F:medium-chain fatty acid-CoA ligase activity"/>
    <property type="evidence" value="ECO:0007669"/>
    <property type="project" value="TreeGrafter"/>
</dbReference>
<dbReference type="SUPFAM" id="SSF56801">
    <property type="entry name" value="Acetyl-CoA synthetase-like"/>
    <property type="match status" value="1"/>
</dbReference>
<keyword evidence="4" id="KW-1133">Transmembrane helix</keyword>
<feature type="transmembrane region" description="Helical" evidence="4">
    <location>
        <begin position="368"/>
        <end position="388"/>
    </location>
</feature>
<dbReference type="InterPro" id="IPR042099">
    <property type="entry name" value="ANL_N_sf"/>
</dbReference>
<feature type="transmembrane region" description="Helical" evidence="4">
    <location>
        <begin position="291"/>
        <end position="310"/>
    </location>
</feature>
<evidence type="ECO:0000256" key="3">
    <source>
        <dbReference type="SAM" id="MobiDB-lite"/>
    </source>
</evidence>
<evidence type="ECO:0000259" key="5">
    <source>
        <dbReference type="Pfam" id="PF00501"/>
    </source>
</evidence>
<keyword evidence="2 6" id="KW-0436">Ligase</keyword>
<dbReference type="EMBL" id="GDJX01016145">
    <property type="protein sequence ID" value="JAT51791.1"/>
    <property type="molecule type" value="Transcribed_RNA"/>
</dbReference>
<keyword evidence="4" id="KW-0472">Membrane</keyword>
<name>A0A1D1YAW9_9ARAE</name>
<feature type="non-terminal residue" evidence="6">
    <location>
        <position position="1"/>
    </location>
</feature>
<dbReference type="PANTHER" id="PTHR43201:SF5">
    <property type="entry name" value="MEDIUM-CHAIN ACYL-COA LIGASE ACSF2, MITOCHONDRIAL"/>
    <property type="match status" value="1"/>
</dbReference>
<accession>A0A1D1YAW9</accession>
<gene>
    <name evidence="6" type="primary">4CLL10_0</name>
    <name evidence="6" type="ORF">g.118757</name>
</gene>
<dbReference type="Gene3D" id="3.40.50.12780">
    <property type="entry name" value="N-terminal domain of ligase-like"/>
    <property type="match status" value="1"/>
</dbReference>
<evidence type="ECO:0000256" key="1">
    <source>
        <dbReference type="ARBA" id="ARBA00006432"/>
    </source>
</evidence>
<dbReference type="PANTHER" id="PTHR43201">
    <property type="entry name" value="ACYL-COA SYNTHETASE"/>
    <property type="match status" value="1"/>
</dbReference>
<feature type="transmembrane region" description="Helical" evidence="4">
    <location>
        <begin position="316"/>
        <end position="335"/>
    </location>
</feature>
<feature type="transmembrane region" description="Helical" evidence="4">
    <location>
        <begin position="342"/>
        <end position="362"/>
    </location>
</feature>
<sequence>EESPSRLFLTQIFQSKTPRDRAEAQDPPQHYCLFRRGDLTWAPSAREMGNGGLKSFSGTLSYVAERCPYRRAISVREGGELVYAHLHHSVEKVASSLLSFGVQPGDVVPIVFPDTVESVVSLLAVMRIRAVALPLLEQVCTEEGFERYLHKHKAKLLLDGPKPNPTAQAVAERLDATYWVGSLSDYGADVGAVAGVINDPDDLALLLPTDGNVEQLVTQGRLASLVKSVDRQPSWAAADPLLHCLRRHRHLTSMFLSLGDAVKSLTTAGGEVAESGNLTKMFEYGMKMPELSLAFAVPILINLVVNYLSVEQWSKTVAAFLAYIGVTFSLTGVAVNQKLNSCGRWLGVTGFTLELAAVAVLVLPAFGWWMGMLAGAATLVAALAPWVVPVWGAPPGQGVHPGHQGGTRSVTAPEQVTLGPRLQSEQEREPRPSPTWYRRAWSGRTKWTGERCELVRVVCDSPTKTTPPTGEEP</sequence>
<dbReference type="Pfam" id="PF00501">
    <property type="entry name" value="AMP-binding"/>
    <property type="match status" value="1"/>
</dbReference>